<evidence type="ECO:0000313" key="2">
    <source>
        <dbReference type="EMBL" id="KAJ3437099.1"/>
    </source>
</evidence>
<sequence>MSNDSKQTKKPPPRTKSRQPIQERNPEEIKQELKILGLDDTQISELMKVKKSPMKARIQIYRNFFPEWYIEEYDHKEKLVQVTIKSKLLKAIGISKNQGSSNVLKALSNHFCGLSMLNSNTLKNRKKKDGEKEERRNTNEDLFYKFDPCGEYKSRKRKQSTENLTKTFILKIPRKIITNNGTSSIAKQVITFKKKIPNAQSKKTPKNHQTSKIKKKILNAQPKKNQKKKPKCINNKKVKTKIGKGIHLELTKKEKTGSCLKHSIILKKESELKTVQEQNINAQFKIVNEPSLYTETTCPNVYFDNFQLFPFGENYFFIEENPKYSNSSIDGNNNSILLGNHKNNVKEKKPHFEGLDFSEKIIIDFESRLNFLREYQKNHFGEECDTILFQNQEEDFGFRCHESYDSNYDDTFGFVINNNYF</sequence>
<reference evidence="2" key="1">
    <citation type="submission" date="2022-08" db="EMBL/GenBank/DDBJ databases">
        <title>Novel sulphate-reducing endosymbionts in the free-living metamonad Anaeramoeba.</title>
        <authorList>
            <person name="Jerlstrom-Hultqvist J."/>
            <person name="Cepicka I."/>
            <person name="Gallot-Lavallee L."/>
            <person name="Salas-Leiva D."/>
            <person name="Curtis B.A."/>
            <person name="Zahonova K."/>
            <person name="Pipaliya S."/>
            <person name="Dacks J."/>
            <person name="Roger A.J."/>
        </authorList>
    </citation>
    <scope>NUCLEOTIDE SEQUENCE</scope>
    <source>
        <strain evidence="2">Busselton2</strain>
    </source>
</reference>
<gene>
    <name evidence="2" type="ORF">M0812_19172</name>
</gene>
<evidence type="ECO:0000313" key="3">
    <source>
        <dbReference type="Proteomes" id="UP001146793"/>
    </source>
</evidence>
<comment type="caution">
    <text evidence="2">The sequence shown here is derived from an EMBL/GenBank/DDBJ whole genome shotgun (WGS) entry which is preliminary data.</text>
</comment>
<dbReference type="Proteomes" id="UP001146793">
    <property type="component" value="Unassembled WGS sequence"/>
</dbReference>
<name>A0AAV7Z5J9_9EUKA</name>
<dbReference type="EMBL" id="JANTQA010000036">
    <property type="protein sequence ID" value="KAJ3437099.1"/>
    <property type="molecule type" value="Genomic_DNA"/>
</dbReference>
<accession>A0AAV7Z5J9</accession>
<feature type="compositionally biased region" description="Basic residues" evidence="1">
    <location>
        <begin position="8"/>
        <end position="17"/>
    </location>
</feature>
<protein>
    <submittedName>
        <fullName evidence="2">Uncharacterized protein</fullName>
    </submittedName>
</protein>
<proteinExistence type="predicted"/>
<evidence type="ECO:0000256" key="1">
    <source>
        <dbReference type="SAM" id="MobiDB-lite"/>
    </source>
</evidence>
<feature type="region of interest" description="Disordered" evidence="1">
    <location>
        <begin position="1"/>
        <end position="29"/>
    </location>
</feature>
<organism evidence="2 3">
    <name type="scientific">Anaeramoeba flamelloides</name>
    <dbReference type="NCBI Taxonomy" id="1746091"/>
    <lineage>
        <taxon>Eukaryota</taxon>
        <taxon>Metamonada</taxon>
        <taxon>Anaeramoebidae</taxon>
        <taxon>Anaeramoeba</taxon>
    </lineage>
</organism>
<dbReference type="AlphaFoldDB" id="A0AAV7Z5J9"/>